<name>A0A7X0H7N8_9BACT</name>
<keyword evidence="1" id="KW-0732">Signal</keyword>
<evidence type="ECO:0000256" key="1">
    <source>
        <dbReference type="SAM" id="SignalP"/>
    </source>
</evidence>
<evidence type="ECO:0000313" key="3">
    <source>
        <dbReference type="Proteomes" id="UP000541810"/>
    </source>
</evidence>
<dbReference type="EMBL" id="JACHGY010000001">
    <property type="protein sequence ID" value="MBB6429325.1"/>
    <property type="molecule type" value="Genomic_DNA"/>
</dbReference>
<organism evidence="2 3">
    <name type="scientific">Algisphaera agarilytica</name>
    <dbReference type="NCBI Taxonomy" id="1385975"/>
    <lineage>
        <taxon>Bacteria</taxon>
        <taxon>Pseudomonadati</taxon>
        <taxon>Planctomycetota</taxon>
        <taxon>Phycisphaerae</taxon>
        <taxon>Phycisphaerales</taxon>
        <taxon>Phycisphaeraceae</taxon>
        <taxon>Algisphaera</taxon>
    </lineage>
</organism>
<keyword evidence="3" id="KW-1185">Reference proteome</keyword>
<protein>
    <submittedName>
        <fullName evidence="2">Uncharacterized protein</fullName>
    </submittedName>
</protein>
<comment type="caution">
    <text evidence="2">The sequence shown here is derived from an EMBL/GenBank/DDBJ whole genome shotgun (WGS) entry which is preliminary data.</text>
</comment>
<evidence type="ECO:0000313" key="2">
    <source>
        <dbReference type="EMBL" id="MBB6429325.1"/>
    </source>
</evidence>
<accession>A0A7X0H7N8</accession>
<feature type="chain" id="PRO_5030658135" evidence="1">
    <location>
        <begin position="23"/>
        <end position="323"/>
    </location>
</feature>
<dbReference type="Proteomes" id="UP000541810">
    <property type="component" value="Unassembled WGS sequence"/>
</dbReference>
<gene>
    <name evidence="2" type="ORF">HNQ40_001131</name>
</gene>
<sequence length="323" mass="35587">MSMRTMTAAVLSLTLTSTSAAAGDGPWTPQTYGSDFSQTWHDGNAEMATYNLTYPRYGELRTGTAVAITVTEPFNPDKRVKSDTGGEGTHNVIKLNLVEDFQTGLYDYNLMTSVFVATSTVNGLPAGSPTKVSFSSQEWCGHVYQQALFSQHKTRSPGVRQSVHSYFETEADQQITMSYPVGGIAEDALIMWARGLAGPSIGPGESIDAPVYRSMALQRLLHVPGKWEDATLSRQSEPETVSTPAGNFECEVFTAEVAGVRTYTFYIDRAEDGDRRLVKLARSDGYAMELTAVERMPYWQLNRNADEKKLKEIGLERRGEGTM</sequence>
<feature type="signal peptide" evidence="1">
    <location>
        <begin position="1"/>
        <end position="22"/>
    </location>
</feature>
<reference evidence="2 3" key="1">
    <citation type="submission" date="2020-08" db="EMBL/GenBank/DDBJ databases">
        <title>Genomic Encyclopedia of Type Strains, Phase IV (KMG-IV): sequencing the most valuable type-strain genomes for metagenomic binning, comparative biology and taxonomic classification.</title>
        <authorList>
            <person name="Goeker M."/>
        </authorList>
    </citation>
    <scope>NUCLEOTIDE SEQUENCE [LARGE SCALE GENOMIC DNA]</scope>
    <source>
        <strain evidence="2 3">DSM 103725</strain>
    </source>
</reference>
<dbReference type="AlphaFoldDB" id="A0A7X0H7N8"/>
<proteinExistence type="predicted"/>